<feature type="repeat" description="WD" evidence="1">
    <location>
        <begin position="61"/>
        <end position="86"/>
    </location>
</feature>
<proteinExistence type="predicted"/>
<dbReference type="PROSITE" id="PS50294">
    <property type="entry name" value="WD_REPEATS_REGION"/>
    <property type="match status" value="2"/>
</dbReference>
<reference evidence="2" key="1">
    <citation type="journal article" date="2005" name="Environ. Microbiol.">
        <title>Genetic and functional properties of uncultivated thermophilic crenarchaeotes from a subsurface gold mine as revealed by analysis of genome fragments.</title>
        <authorList>
            <person name="Nunoura T."/>
            <person name="Hirayama H."/>
            <person name="Takami H."/>
            <person name="Oida H."/>
            <person name="Nishi S."/>
            <person name="Shimamura S."/>
            <person name="Suzuki Y."/>
            <person name="Inagaki F."/>
            <person name="Takai K."/>
            <person name="Nealson K.H."/>
            <person name="Horikoshi K."/>
        </authorList>
    </citation>
    <scope>NUCLEOTIDE SEQUENCE</scope>
</reference>
<reference evidence="2" key="2">
    <citation type="journal article" date="2012" name="PLoS ONE">
        <title>A Deeply Branching Thermophilic Bacterium with an Ancient Acetyl-CoA Pathway Dominates a Subsurface Ecosystem.</title>
        <authorList>
            <person name="Takami H."/>
            <person name="Noguchi H."/>
            <person name="Takaki Y."/>
            <person name="Uchiyama I."/>
            <person name="Toyoda A."/>
            <person name="Nishi S."/>
            <person name="Chee G.-J."/>
            <person name="Arai W."/>
            <person name="Nunoura T."/>
            <person name="Itoh T."/>
            <person name="Hattori M."/>
            <person name="Takai K."/>
        </authorList>
    </citation>
    <scope>NUCLEOTIDE SEQUENCE</scope>
</reference>
<feature type="repeat" description="WD" evidence="1">
    <location>
        <begin position="481"/>
        <end position="522"/>
    </location>
</feature>
<keyword evidence="1" id="KW-0853">WD repeat</keyword>
<dbReference type="InterPro" id="IPR036322">
    <property type="entry name" value="WD40_repeat_dom_sf"/>
</dbReference>
<dbReference type="Gene3D" id="2.130.10.10">
    <property type="entry name" value="YVTN repeat-like/Quinoprotein amine dehydrogenase"/>
    <property type="match status" value="4"/>
</dbReference>
<protein>
    <submittedName>
        <fullName evidence="2">WD-40 repeat-containing protein</fullName>
    </submittedName>
</protein>
<sequence length="563" mass="61552">MLREWSLTTGRQRRQRYLGEVEPLWAFRPDGERLAAAGQELVVFDCLQGQELARVRPQEWITALAWSADGKWLATGHDDGRVCVWESEHLRVWRQMRLGREAISALAFSGDGELLAVADEARRLVLYSRFAGDLLMQWHPPSGRVAALVWHPHLTWLVSAGWDTHAHLWKPAEAEPVALFNAHDECVTALAISPDGSVLATGDSAGCLRLWSFDNRRLLHEVAAGLGELTLLAFDALGHRLLSGGEERRLLVWEVASGKVVLGCGGGAAGARIRLGWNETEGLVALAAGRRVCIFDGRGDRPARQLDHPHGATCLTWAETPQLLFTGDAMGGIHRWAADAAQWQGCWQEHRTAITDLAWEPETQRLASAGGSDGYVYLWALTQESPILLIPEATSGATTETVRFVPQYGGLLVGGVDWLAERQGAGALVYWNRDDWAPRVLLRQGVLRLAVRHDGQYALAANLHGTVWLLELPSGRILAELAGHSEPVLALAFHPRTAEILTASEDHLVCVWSPSGSQLAATDVEISVHDAVFSASGEYVFTANGNQTVFQMESSALGFGKKS</sequence>
<dbReference type="EMBL" id="AP011668">
    <property type="protein sequence ID" value="BAL53817.1"/>
    <property type="molecule type" value="Genomic_DNA"/>
</dbReference>
<feature type="repeat" description="WD" evidence="1">
    <location>
        <begin position="180"/>
        <end position="221"/>
    </location>
</feature>
<gene>
    <name evidence="2" type="ORF">HGMM_F09D09C11</name>
</gene>
<feature type="repeat" description="WD" evidence="1">
    <location>
        <begin position="347"/>
        <end position="389"/>
    </location>
</feature>
<dbReference type="InterPro" id="IPR001680">
    <property type="entry name" value="WD40_rpt"/>
</dbReference>
<dbReference type="Pfam" id="PF00400">
    <property type="entry name" value="WD40"/>
    <property type="match status" value="5"/>
</dbReference>
<dbReference type="PANTHER" id="PTHR19879:SF9">
    <property type="entry name" value="TRANSCRIPTION INITIATION FACTOR TFIID SUBUNIT 5"/>
    <property type="match status" value="1"/>
</dbReference>
<accession>H5SCD1</accession>
<evidence type="ECO:0000256" key="1">
    <source>
        <dbReference type="PROSITE-ProRule" id="PRU00221"/>
    </source>
</evidence>
<dbReference type="SUPFAM" id="SSF50978">
    <property type="entry name" value="WD40 repeat-like"/>
    <property type="match status" value="2"/>
</dbReference>
<dbReference type="PANTHER" id="PTHR19879">
    <property type="entry name" value="TRANSCRIPTION INITIATION FACTOR TFIID"/>
    <property type="match status" value="1"/>
</dbReference>
<evidence type="ECO:0000313" key="2">
    <source>
        <dbReference type="EMBL" id="BAL53817.1"/>
    </source>
</evidence>
<organism evidence="2">
    <name type="scientific">uncultured Planctomycetota bacterium</name>
    <dbReference type="NCBI Taxonomy" id="120965"/>
    <lineage>
        <taxon>Bacteria</taxon>
        <taxon>Pseudomonadati</taxon>
        <taxon>Planctomycetota</taxon>
        <taxon>environmental samples</taxon>
    </lineage>
</organism>
<dbReference type="InterPro" id="IPR015943">
    <property type="entry name" value="WD40/YVTN_repeat-like_dom_sf"/>
</dbReference>
<dbReference type="AlphaFoldDB" id="H5SCD1"/>
<name>H5SCD1_9BACT</name>
<dbReference type="SMART" id="SM00320">
    <property type="entry name" value="WD40"/>
    <property type="match status" value="8"/>
</dbReference>
<dbReference type="PROSITE" id="PS50082">
    <property type="entry name" value="WD_REPEATS_2"/>
    <property type="match status" value="4"/>
</dbReference>